<dbReference type="Proteomes" id="UP000198883">
    <property type="component" value="Unassembled WGS sequence"/>
</dbReference>
<reference evidence="4" key="2">
    <citation type="submission" date="2016-10" db="EMBL/GenBank/DDBJ databases">
        <authorList>
            <person name="Varghese N."/>
            <person name="Submissions S."/>
        </authorList>
    </citation>
    <scope>NUCLEOTIDE SEQUENCE [LARGE SCALE GENOMIC DNA]</scope>
    <source>
        <strain evidence="4">DSM 24204</strain>
    </source>
</reference>
<gene>
    <name evidence="1" type="ORF">QJT92_02825</name>
    <name evidence="2" type="ORF">QJU97_04325</name>
    <name evidence="3" type="ORF">SAMN05444853_1058</name>
</gene>
<proteinExistence type="predicted"/>
<dbReference type="Proteomes" id="UP001231736">
    <property type="component" value="Unassembled WGS sequence"/>
</dbReference>
<dbReference type="RefSeq" id="WP_090920827.1">
    <property type="nucleotide sequence ID" value="NZ_CP016180.1"/>
</dbReference>
<evidence type="ECO:0000313" key="3">
    <source>
        <dbReference type="EMBL" id="SEM09724.1"/>
    </source>
</evidence>
<dbReference type="Proteomes" id="UP001224812">
    <property type="component" value="Unassembled WGS sequence"/>
</dbReference>
<dbReference type="STRING" id="97481.SAMN05444853_1058"/>
<reference evidence="3" key="1">
    <citation type="submission" date="2016-10" db="EMBL/GenBank/DDBJ databases">
        <authorList>
            <person name="de Groot N.N."/>
        </authorList>
    </citation>
    <scope>NUCLEOTIDE SEQUENCE [LARGE SCALE GENOMIC DNA]</scope>
    <source>
        <strain evidence="3">DSM 24204</strain>
    </source>
</reference>
<reference evidence="2" key="4">
    <citation type="journal article" date="2023" name="Front. Microbiol.">
        <title>Phylogeography and host specificity of Pasteurellaceae pathogenic to sea-farmed fish in the north-east Atlantic.</title>
        <authorList>
            <person name="Gulla S."/>
            <person name="Colquhoun D.J."/>
            <person name="Olsen A.B."/>
            <person name="Spilsberg B."/>
            <person name="Lagesen K."/>
            <person name="Aakesson C.P."/>
            <person name="Strom S."/>
            <person name="Manji F."/>
            <person name="Birkbeck T.H."/>
            <person name="Nilsen H.K."/>
        </authorList>
    </citation>
    <scope>NUCLEOTIDE SEQUENCE</scope>
    <source>
        <strain evidence="2">98B1</strain>
    </source>
</reference>
<dbReference type="OrthoDB" id="6652544at2"/>
<dbReference type="EMBL" id="JASAVS010000003">
    <property type="protein sequence ID" value="MDP8084869.1"/>
    <property type="molecule type" value="Genomic_DNA"/>
</dbReference>
<sequence>MIDSIKCSTKHILSYALLFTAIPNLGYAQQNANINHNITNEIALVGLFVNDKEITNIDVLKNDKGYYVPLDLIVQEMGISPSNETVKEWQFHLPLGDANIPKTETVSYQNSLYLPLNALKYLGINAVYNQSLLAIKLYIPWDNKNPFAHSKALSKQKKASKPNKIDFYPKLFGLGGITVQGNANLRKKGKSSSYNNGVNIGLVGYLSGGLWGADLNYQNQINQLSNGDEQKKDSVSIDNLYWVKAAENWALRVGNSRNSYGLSSDRYTGITFAYSNKSITKHLAYAGSGSQQLLSSNHYSSIRNIEGIGPAGGIAELRVNGRPIARVRIALDKKYQFIGLNLANYDANNYNVEVAIFEYSVSEAPIEIYKPFLSTRRSNVATDEVLIEAGLGRQGNLFNKRDSVSKSEKIISHLYGEYGLTNNIAVRGSVTKLIGESHLQPYEKMFGLNIGLPFNVNLDLSYQNLAKEKIYDSYLNYNNDYFSINYNYQHTLYKQVLSNIQQKRRTQQRLNINLHPTDYFNLGLQGNYNKIDTKETDKYFTAYLNARPHKYFGFNIHRDRNNDYHYGINWDIIPNDTHISADWDQDKQALHISKKLTENLDTGASVTHWEEQESNAYRAYLDYEYNDKHQFHTAIGYYDEQNSYDFNWQYRPNDYGSIRLGYHKNQLEDDQNIDNMAQEIEDEDYFYLQFSVDFLNQDDSIDFGRYKPSHYGTVIANLNTNNPHSLQLDKKVQFKLDNYLVDAYKMADNQYRIENIKEGIYKLTFPTGNLPLEYQSNNLPEPIIKVSKAAPTIVDYKLEETFGISGQLLTEKENVKIEFYKEDKKVTETYTGAYGYYQVIGLSKGEYMIKIAGKLAKKVTVKDAILFDVNL</sequence>
<dbReference type="AlphaFoldDB" id="A0A1H7VL34"/>
<evidence type="ECO:0000313" key="2">
    <source>
        <dbReference type="EMBL" id="MDP8174686.1"/>
    </source>
</evidence>
<evidence type="ECO:0008006" key="6">
    <source>
        <dbReference type="Google" id="ProtNLM"/>
    </source>
</evidence>
<dbReference type="GeneID" id="83544370"/>
<reference evidence="1 5" key="3">
    <citation type="journal article" date="2023" name="Front. Microbiol.">
        <title>Phylogeography and host specificity of Pasteurellaceae pathogenic to sea-farmed fish in the north-east Atlantic.</title>
        <authorList>
            <person name="Gulla S."/>
            <person name="Colquhoun D.J."/>
            <person name="Olsen A.B."/>
            <person name="Spilsberg B."/>
            <person name="Lagesen K."/>
            <person name="Aakesson C.P."/>
            <person name="Strom S."/>
            <person name="Manji F."/>
            <person name="Birkbeck T.H."/>
            <person name="Nilsen H.K."/>
        </authorList>
    </citation>
    <scope>NUCLEOTIDE SEQUENCE [LARGE SCALE GENOMIC DNA]</scope>
    <source>
        <strain evidence="1 5">VIO11850</strain>
    </source>
</reference>
<evidence type="ECO:0000313" key="1">
    <source>
        <dbReference type="EMBL" id="MDP8084869.1"/>
    </source>
</evidence>
<protein>
    <recommendedName>
        <fullName evidence="6">Outer membrane usher protein FimD/PapC</fullName>
    </recommendedName>
</protein>
<evidence type="ECO:0000313" key="5">
    <source>
        <dbReference type="Proteomes" id="UP001224812"/>
    </source>
</evidence>
<evidence type="ECO:0000313" key="4">
    <source>
        <dbReference type="Proteomes" id="UP000198883"/>
    </source>
</evidence>
<accession>A0A1H7VL34</accession>
<keyword evidence="5" id="KW-1185">Reference proteome</keyword>
<organism evidence="3 4">
    <name type="scientific">Phocoenobacter skyensis</name>
    <dbReference type="NCBI Taxonomy" id="97481"/>
    <lineage>
        <taxon>Bacteria</taxon>
        <taxon>Pseudomonadati</taxon>
        <taxon>Pseudomonadota</taxon>
        <taxon>Gammaproteobacteria</taxon>
        <taxon>Pasteurellales</taxon>
        <taxon>Pasteurellaceae</taxon>
        <taxon>Phocoenobacter</taxon>
    </lineage>
</organism>
<dbReference type="EMBL" id="FOBN01000005">
    <property type="protein sequence ID" value="SEM09724.1"/>
    <property type="molecule type" value="Genomic_DNA"/>
</dbReference>
<dbReference type="EMBL" id="JASAYT010000010">
    <property type="protein sequence ID" value="MDP8174686.1"/>
    <property type="molecule type" value="Genomic_DNA"/>
</dbReference>
<name>A0A1H7VL34_9PAST</name>